<keyword evidence="10" id="KW-0472">Membrane</keyword>
<evidence type="ECO:0000256" key="2">
    <source>
        <dbReference type="ARBA" id="ARBA00010617"/>
    </source>
</evidence>
<dbReference type="GO" id="GO:0016705">
    <property type="term" value="F:oxidoreductase activity, acting on paired donors, with incorporation or reduction of molecular oxygen"/>
    <property type="evidence" value="ECO:0007669"/>
    <property type="project" value="InterPro"/>
</dbReference>
<keyword evidence="10" id="KW-0812">Transmembrane</keyword>
<evidence type="ECO:0000256" key="8">
    <source>
        <dbReference type="PIRSR" id="PIRSR602401-1"/>
    </source>
</evidence>
<evidence type="ECO:0000313" key="11">
    <source>
        <dbReference type="EMBL" id="QNS29950.1"/>
    </source>
</evidence>
<evidence type="ECO:0000256" key="7">
    <source>
        <dbReference type="ARBA" id="ARBA00023033"/>
    </source>
</evidence>
<protein>
    <submittedName>
        <fullName evidence="11">Cytochrome P450</fullName>
    </submittedName>
</protein>
<keyword evidence="4 8" id="KW-0479">Metal-binding</keyword>
<accession>A0A7L7RB46</accession>
<dbReference type="GO" id="GO:0020037">
    <property type="term" value="F:heme binding"/>
    <property type="evidence" value="ECO:0007669"/>
    <property type="project" value="InterPro"/>
</dbReference>
<dbReference type="InterPro" id="IPR002401">
    <property type="entry name" value="Cyt_P450_E_grp-I"/>
</dbReference>
<dbReference type="FunFam" id="1.10.630.10:FF:000008">
    <property type="entry name" value="Cytochrome P450 71D8"/>
    <property type="match status" value="1"/>
</dbReference>
<dbReference type="CDD" id="cd11072">
    <property type="entry name" value="CYP71-like"/>
    <property type="match status" value="1"/>
</dbReference>
<organism evidence="11">
    <name type="scientific">Nothapodytes nimmoniana</name>
    <name type="common">Nothapodytes foetida</name>
    <dbReference type="NCBI Taxonomy" id="159386"/>
    <lineage>
        <taxon>Eukaryota</taxon>
        <taxon>Viridiplantae</taxon>
        <taxon>Streptophyta</taxon>
        <taxon>Embryophyta</taxon>
        <taxon>Tracheophyta</taxon>
        <taxon>Spermatophyta</taxon>
        <taxon>Magnoliopsida</taxon>
        <taxon>eudicotyledons</taxon>
        <taxon>Gunneridae</taxon>
        <taxon>Pentapetalae</taxon>
        <taxon>asterids</taxon>
        <taxon>lamiids</taxon>
        <taxon>Icacinales</taxon>
        <taxon>Icacinaceae</taxon>
        <taxon>Nothapodytes</taxon>
    </lineage>
</organism>
<keyword evidence="5 9" id="KW-0560">Oxidoreductase</keyword>
<feature type="binding site" description="axial binding residue" evidence="8">
    <location>
        <position position="449"/>
    </location>
    <ligand>
        <name>heme</name>
        <dbReference type="ChEBI" id="CHEBI:30413"/>
    </ligand>
    <ligandPart>
        <name>Fe</name>
        <dbReference type="ChEBI" id="CHEBI:18248"/>
    </ligandPart>
</feature>
<keyword evidence="7 9" id="KW-0503">Monooxygenase</keyword>
<dbReference type="PRINTS" id="PR00463">
    <property type="entry name" value="EP450I"/>
</dbReference>
<dbReference type="Gene3D" id="1.10.630.10">
    <property type="entry name" value="Cytochrome P450"/>
    <property type="match status" value="1"/>
</dbReference>
<dbReference type="Pfam" id="PF00067">
    <property type="entry name" value="p450"/>
    <property type="match status" value="1"/>
</dbReference>
<evidence type="ECO:0000256" key="1">
    <source>
        <dbReference type="ARBA" id="ARBA00001971"/>
    </source>
</evidence>
<dbReference type="PANTHER" id="PTHR47955:SF8">
    <property type="entry name" value="CYTOCHROME P450 71D11-LIKE"/>
    <property type="match status" value="1"/>
</dbReference>
<evidence type="ECO:0000256" key="9">
    <source>
        <dbReference type="RuleBase" id="RU000461"/>
    </source>
</evidence>
<dbReference type="InterPro" id="IPR036396">
    <property type="entry name" value="Cyt_P450_sf"/>
</dbReference>
<dbReference type="PRINTS" id="PR00385">
    <property type="entry name" value="P450"/>
</dbReference>
<evidence type="ECO:0000256" key="3">
    <source>
        <dbReference type="ARBA" id="ARBA00022617"/>
    </source>
</evidence>
<evidence type="ECO:0000256" key="6">
    <source>
        <dbReference type="ARBA" id="ARBA00023004"/>
    </source>
</evidence>
<dbReference type="GO" id="GO:0004497">
    <property type="term" value="F:monooxygenase activity"/>
    <property type="evidence" value="ECO:0007669"/>
    <property type="project" value="UniProtKB-KW"/>
</dbReference>
<comment type="similarity">
    <text evidence="2 9">Belongs to the cytochrome P450 family.</text>
</comment>
<proteinExistence type="evidence at transcript level"/>
<dbReference type="PANTHER" id="PTHR47955">
    <property type="entry name" value="CYTOCHROME P450 FAMILY 71 PROTEIN"/>
    <property type="match status" value="1"/>
</dbReference>
<dbReference type="PROSITE" id="PS00086">
    <property type="entry name" value="CYTOCHROME_P450"/>
    <property type="match status" value="1"/>
</dbReference>
<keyword evidence="6 8" id="KW-0408">Iron</keyword>
<gene>
    <name evidence="11" type="primary">CYP71BE111</name>
</gene>
<evidence type="ECO:0000256" key="5">
    <source>
        <dbReference type="ARBA" id="ARBA00023002"/>
    </source>
</evidence>
<dbReference type="InterPro" id="IPR017972">
    <property type="entry name" value="Cyt_P450_CS"/>
</dbReference>
<dbReference type="GO" id="GO:0005506">
    <property type="term" value="F:iron ion binding"/>
    <property type="evidence" value="ECO:0007669"/>
    <property type="project" value="InterPro"/>
</dbReference>
<reference evidence="11" key="1">
    <citation type="journal article" date="2020" name="Genome">
        <title>Transcriptome-wide identification and characterization of cytochrome P450s from Nothapodytes nimmoniana and their phylogenomic analysis revealed candidate cytochrome P450s involved in camptothecin biosynthetic pathway.</title>
        <authorList>
            <person name="Godbole R.C."/>
            <person name="Pable A.A."/>
            <person name="Barvkar V.T."/>
        </authorList>
    </citation>
    <scope>NUCLEOTIDE SEQUENCE</scope>
</reference>
<keyword evidence="3 8" id="KW-0349">Heme</keyword>
<feature type="transmembrane region" description="Helical" evidence="10">
    <location>
        <begin position="6"/>
        <end position="23"/>
    </location>
</feature>
<dbReference type="EMBL" id="MN168796">
    <property type="protein sequence ID" value="QNS29950.1"/>
    <property type="molecule type" value="mRNA"/>
</dbReference>
<dbReference type="SUPFAM" id="SSF48264">
    <property type="entry name" value="Cytochrome P450"/>
    <property type="match status" value="1"/>
</dbReference>
<dbReference type="InterPro" id="IPR001128">
    <property type="entry name" value="Cyt_P450"/>
</dbReference>
<keyword evidence="10" id="KW-1133">Transmembrane helix</keyword>
<sequence>MMEIETSYIITFFTFLLFQFMVVNHWKKSKTQADGSKLPPGPWKLPLIGNLHQLVGSLPHHSLAHLARNHGPIMHLQLGEISTLVFSTAEAACEVLKTHDIIFADRPQLLAPKIMSYNCKDIGFSPYGDYWRQLRKICILELLSAKRVQSFDWIRQEEVSYMIESISQSQGRLPVNVSDKFFALSNAIVCRAAFGGKFEDQHELVELIKKAVKLAGGFDIPDLFPSFKILHPISGMRSELEKIHPRVDKIFDHLIEEHKIKRNKSMTMNSNEVGEEDLVDVLLKLQESGDLEFPITTDSIKAIILDMFTGGTETSSTVMGWAMSEMMRNPRVMKLAQAEVRKCLNGKEKIEEKDIEELNYLKLVIKETLRLHPPLPLLIPREAREKCQLRGYQVPVKTKVIVNAFAIGRDPKSWVNPESFEPERFHGSSIDFKGTNLEFIPFGAGRRICPGLTFGIANTQFPLAKLLYHFDWELPNGIKSETLDMTEAFGGTVTRKSDLYLIAKPYIPTIED</sequence>
<evidence type="ECO:0000256" key="4">
    <source>
        <dbReference type="ARBA" id="ARBA00022723"/>
    </source>
</evidence>
<comment type="cofactor">
    <cofactor evidence="1 8">
        <name>heme</name>
        <dbReference type="ChEBI" id="CHEBI:30413"/>
    </cofactor>
</comment>
<name>A0A7L7RB46_NOTNI</name>
<dbReference type="AlphaFoldDB" id="A0A7L7RB46"/>
<evidence type="ECO:0000256" key="10">
    <source>
        <dbReference type="SAM" id="Phobius"/>
    </source>
</evidence>